<evidence type="ECO:0000256" key="6">
    <source>
        <dbReference type="ARBA" id="ARBA00022842"/>
    </source>
</evidence>
<evidence type="ECO:0000256" key="5">
    <source>
        <dbReference type="ARBA" id="ARBA00022692"/>
    </source>
</evidence>
<dbReference type="AlphaFoldDB" id="A0A512PHI5"/>
<evidence type="ECO:0000256" key="10">
    <source>
        <dbReference type="ARBA" id="ARBA00034269"/>
    </source>
</evidence>
<dbReference type="RefSeq" id="WP_223203712.1">
    <property type="nucleotide sequence ID" value="NZ_BAABBJ010000016.1"/>
</dbReference>
<evidence type="ECO:0008006" key="16">
    <source>
        <dbReference type="Google" id="ProtNLM"/>
    </source>
</evidence>
<keyword evidence="5 13" id="KW-0812">Transmembrane</keyword>
<evidence type="ECO:0000256" key="8">
    <source>
        <dbReference type="ARBA" id="ARBA00023065"/>
    </source>
</evidence>
<dbReference type="SUPFAM" id="SSF144083">
    <property type="entry name" value="Magnesium transport protein CorA, transmembrane region"/>
    <property type="match status" value="1"/>
</dbReference>
<dbReference type="InterPro" id="IPR045863">
    <property type="entry name" value="CorA_TM1_TM2"/>
</dbReference>
<gene>
    <name evidence="14" type="ORF">CSO01_32970</name>
</gene>
<keyword evidence="4" id="KW-1003">Cell membrane</keyword>
<comment type="function">
    <text evidence="11">Mediates influx of magnesium ions. Alternates between open and closed states. Activated by low cytoplasmic Mg(2+) levels. Inactive when cytoplasmic Mg(2+) levels are high.</text>
</comment>
<organism evidence="14 15">
    <name type="scientific">Cellulomonas soli</name>
    <dbReference type="NCBI Taxonomy" id="931535"/>
    <lineage>
        <taxon>Bacteria</taxon>
        <taxon>Bacillati</taxon>
        <taxon>Actinomycetota</taxon>
        <taxon>Actinomycetes</taxon>
        <taxon>Micrococcales</taxon>
        <taxon>Cellulomonadaceae</taxon>
        <taxon>Cellulomonas</taxon>
    </lineage>
</organism>
<sequence>MERVTVLGHDGWSDEADAAGARSTEQGGGRRPAGRRSAHDARWIALDDGADMVEAARRLDLDASAVALLEHHGPGTPWLGSRHPARARVERAATGELLVVVPTLAYVEHSRDVLTGSLACLVCEDVTLTVETGPGRVTELAAERLTQGPPIADEGARQVLAALVLALVARATDVEVSLGEAVAETERAVFSTVQPDDPLQLIYGLKREIAEARRSLGPVTSVVPDLVADAEDARGRRTVHPWLARVQVAVDRVDRHLDTHDSLLADMLEVHLAQVSVRQNEDMRKISAWAAMIAVPTLVAGVYGMNFRFMPELGWSIGYPLAVLGMGAACLVLYRLFKRSGWL</sequence>
<dbReference type="GO" id="GO:0005886">
    <property type="term" value="C:plasma membrane"/>
    <property type="evidence" value="ECO:0007669"/>
    <property type="project" value="UniProtKB-SubCell"/>
</dbReference>
<comment type="caution">
    <text evidence="14">The sequence shown here is derived from an EMBL/GenBank/DDBJ whole genome shotgun (WGS) entry which is preliminary data.</text>
</comment>
<keyword evidence="9 13" id="KW-0472">Membrane</keyword>
<dbReference type="InterPro" id="IPR045861">
    <property type="entry name" value="CorA_cytoplasmic_dom"/>
</dbReference>
<dbReference type="Pfam" id="PF01544">
    <property type="entry name" value="CorA"/>
    <property type="match status" value="1"/>
</dbReference>
<evidence type="ECO:0000256" key="2">
    <source>
        <dbReference type="ARBA" id="ARBA00009765"/>
    </source>
</evidence>
<evidence type="ECO:0000256" key="11">
    <source>
        <dbReference type="ARBA" id="ARBA00045497"/>
    </source>
</evidence>
<dbReference type="Gene3D" id="1.20.58.340">
    <property type="entry name" value="Magnesium transport protein CorA, transmembrane region"/>
    <property type="match status" value="2"/>
</dbReference>
<dbReference type="PANTHER" id="PTHR46494:SF1">
    <property type="entry name" value="CORA FAMILY METAL ION TRANSPORTER (EUROFUNG)"/>
    <property type="match status" value="1"/>
</dbReference>
<evidence type="ECO:0000256" key="4">
    <source>
        <dbReference type="ARBA" id="ARBA00022475"/>
    </source>
</evidence>
<keyword evidence="3" id="KW-0813">Transport</keyword>
<keyword evidence="7 13" id="KW-1133">Transmembrane helix</keyword>
<comment type="similarity">
    <text evidence="2">Belongs to the CorA metal ion transporter (MIT) (TC 1.A.35) family.</text>
</comment>
<evidence type="ECO:0000256" key="1">
    <source>
        <dbReference type="ARBA" id="ARBA00004651"/>
    </source>
</evidence>
<feature type="transmembrane region" description="Helical" evidence="13">
    <location>
        <begin position="317"/>
        <end position="337"/>
    </location>
</feature>
<dbReference type="FunFam" id="1.20.58.340:FF:000004">
    <property type="entry name" value="Magnesium transport protein CorA"/>
    <property type="match status" value="1"/>
</dbReference>
<reference evidence="14 15" key="1">
    <citation type="submission" date="2019-07" db="EMBL/GenBank/DDBJ databases">
        <title>Whole genome shotgun sequence of Cellulomonas soli NBRC 109434.</title>
        <authorList>
            <person name="Hosoyama A."/>
            <person name="Uohara A."/>
            <person name="Ohji S."/>
            <person name="Ichikawa N."/>
        </authorList>
    </citation>
    <scope>NUCLEOTIDE SEQUENCE [LARGE SCALE GENOMIC DNA]</scope>
    <source>
        <strain evidence="14 15">NBRC 109434</strain>
    </source>
</reference>
<dbReference type="Proteomes" id="UP000321798">
    <property type="component" value="Unassembled WGS sequence"/>
</dbReference>
<evidence type="ECO:0000256" key="7">
    <source>
        <dbReference type="ARBA" id="ARBA00022989"/>
    </source>
</evidence>
<evidence type="ECO:0000256" key="3">
    <source>
        <dbReference type="ARBA" id="ARBA00022448"/>
    </source>
</evidence>
<keyword evidence="8" id="KW-0406">Ion transport</keyword>
<evidence type="ECO:0000313" key="14">
    <source>
        <dbReference type="EMBL" id="GEP70582.1"/>
    </source>
</evidence>
<dbReference type="SUPFAM" id="SSF143865">
    <property type="entry name" value="CorA soluble domain-like"/>
    <property type="match status" value="1"/>
</dbReference>
<dbReference type="GO" id="GO:0000287">
    <property type="term" value="F:magnesium ion binding"/>
    <property type="evidence" value="ECO:0007669"/>
    <property type="project" value="TreeGrafter"/>
</dbReference>
<evidence type="ECO:0000256" key="9">
    <source>
        <dbReference type="ARBA" id="ARBA00023136"/>
    </source>
</evidence>
<name>A0A512PHI5_9CELL</name>
<dbReference type="PANTHER" id="PTHR46494">
    <property type="entry name" value="CORA FAMILY METAL ION TRANSPORTER (EUROFUNG)"/>
    <property type="match status" value="1"/>
</dbReference>
<evidence type="ECO:0000313" key="15">
    <source>
        <dbReference type="Proteomes" id="UP000321798"/>
    </source>
</evidence>
<dbReference type="GO" id="GO:0015095">
    <property type="term" value="F:magnesium ion transmembrane transporter activity"/>
    <property type="evidence" value="ECO:0007669"/>
    <property type="project" value="TreeGrafter"/>
</dbReference>
<accession>A0A512PHI5</accession>
<dbReference type="InterPro" id="IPR002523">
    <property type="entry name" value="MgTranspt_CorA/ZnTranspt_ZntB"/>
</dbReference>
<keyword evidence="15" id="KW-1185">Reference proteome</keyword>
<comment type="subcellular location">
    <subcellularLocation>
        <location evidence="1">Cell membrane</location>
        <topology evidence="1">Multi-pass membrane protein</topology>
    </subcellularLocation>
</comment>
<evidence type="ECO:0000256" key="13">
    <source>
        <dbReference type="SAM" id="Phobius"/>
    </source>
</evidence>
<comment type="catalytic activity">
    <reaction evidence="10">
        <text>Mg(2+)(in) = Mg(2+)(out)</text>
        <dbReference type="Rhea" id="RHEA:29827"/>
        <dbReference type="ChEBI" id="CHEBI:18420"/>
    </reaction>
</comment>
<feature type="region of interest" description="Disordered" evidence="12">
    <location>
        <begin position="1"/>
        <end position="38"/>
    </location>
</feature>
<feature type="transmembrane region" description="Helical" evidence="13">
    <location>
        <begin position="286"/>
        <end position="305"/>
    </location>
</feature>
<keyword evidence="6" id="KW-0460">Magnesium</keyword>
<proteinExistence type="inferred from homology"/>
<protein>
    <recommendedName>
        <fullName evidence="16">Magnesium transport protein CorA</fullName>
    </recommendedName>
</protein>
<dbReference type="EMBL" id="BKAL01000014">
    <property type="protein sequence ID" value="GEP70582.1"/>
    <property type="molecule type" value="Genomic_DNA"/>
</dbReference>
<dbReference type="GO" id="GO:0015087">
    <property type="term" value="F:cobalt ion transmembrane transporter activity"/>
    <property type="evidence" value="ECO:0007669"/>
    <property type="project" value="TreeGrafter"/>
</dbReference>
<dbReference type="GO" id="GO:0050897">
    <property type="term" value="F:cobalt ion binding"/>
    <property type="evidence" value="ECO:0007669"/>
    <property type="project" value="TreeGrafter"/>
</dbReference>
<evidence type="ECO:0000256" key="12">
    <source>
        <dbReference type="SAM" id="MobiDB-lite"/>
    </source>
</evidence>